<evidence type="ECO:0000313" key="1">
    <source>
        <dbReference type="EMBL" id="KAL3827464.1"/>
    </source>
</evidence>
<sequence length="109" mass="11297">MAGLDNVGINATTGGGDWIDDDIRDGGGVVCHVLPCSIDGDSTAPIGRYFRPVPVHRILVHRRSGGGGTTTMDRLIDDGVGGASCGLGAVLGWRDLAREIHDPIPVVLP</sequence>
<accession>A0ABD3SS66</accession>
<dbReference type="Proteomes" id="UP001530377">
    <property type="component" value="Unassembled WGS sequence"/>
</dbReference>
<reference evidence="1 2" key="1">
    <citation type="submission" date="2024-10" db="EMBL/GenBank/DDBJ databases">
        <title>Updated reference genomes for cyclostephanoid diatoms.</title>
        <authorList>
            <person name="Roberts W.R."/>
            <person name="Alverson A.J."/>
        </authorList>
    </citation>
    <scope>NUCLEOTIDE SEQUENCE [LARGE SCALE GENOMIC DNA]</scope>
    <source>
        <strain evidence="1 2">AJA228-03</strain>
    </source>
</reference>
<name>A0ABD3SS66_9STRA</name>
<organism evidence="1 2">
    <name type="scientific">Cyclostephanos tholiformis</name>
    <dbReference type="NCBI Taxonomy" id="382380"/>
    <lineage>
        <taxon>Eukaryota</taxon>
        <taxon>Sar</taxon>
        <taxon>Stramenopiles</taxon>
        <taxon>Ochrophyta</taxon>
        <taxon>Bacillariophyta</taxon>
        <taxon>Coscinodiscophyceae</taxon>
        <taxon>Thalassiosirophycidae</taxon>
        <taxon>Stephanodiscales</taxon>
        <taxon>Stephanodiscaceae</taxon>
        <taxon>Cyclostephanos</taxon>
    </lineage>
</organism>
<keyword evidence="2" id="KW-1185">Reference proteome</keyword>
<comment type="caution">
    <text evidence="1">The sequence shown here is derived from an EMBL/GenBank/DDBJ whole genome shotgun (WGS) entry which is preliminary data.</text>
</comment>
<proteinExistence type="predicted"/>
<evidence type="ECO:0000313" key="2">
    <source>
        <dbReference type="Proteomes" id="UP001530377"/>
    </source>
</evidence>
<dbReference type="AlphaFoldDB" id="A0ABD3SS66"/>
<dbReference type="EMBL" id="JALLPB020000003">
    <property type="protein sequence ID" value="KAL3827464.1"/>
    <property type="molecule type" value="Genomic_DNA"/>
</dbReference>
<protein>
    <submittedName>
        <fullName evidence="1">Uncharacterized protein</fullName>
    </submittedName>
</protein>
<gene>
    <name evidence="1" type="ORF">ACHAXA_003733</name>
</gene>